<dbReference type="RefSeq" id="WP_160549696.1">
    <property type="nucleotide sequence ID" value="NZ_JBHLUU010000111.1"/>
</dbReference>
<feature type="coiled-coil region" evidence="1">
    <location>
        <begin position="204"/>
        <end position="252"/>
    </location>
</feature>
<accession>A0ABV6KV47</accession>
<organism evidence="2 3">
    <name type="scientific">Robertmurraya beringensis</name>
    <dbReference type="NCBI Taxonomy" id="641660"/>
    <lineage>
        <taxon>Bacteria</taxon>
        <taxon>Bacillati</taxon>
        <taxon>Bacillota</taxon>
        <taxon>Bacilli</taxon>
        <taxon>Bacillales</taxon>
        <taxon>Bacillaceae</taxon>
        <taxon>Robertmurraya</taxon>
    </lineage>
</organism>
<protein>
    <submittedName>
        <fullName evidence="2">Uncharacterized protein</fullName>
    </submittedName>
</protein>
<sequence length="309" mass="35838">MSNEMKIIANESDFILKVQSELEFDSLYQLIVEREPLRRELMREDFLNELGKDLHRWYSVSEAGKVIGGDKKIPPSSLNYYIENLKEYIIPGDAPSNKYVRLNYLSLLKLKMVLLLKDEFRLNGLKAEVGITGNPKNVVNQTSNDSNLPSTDFDNDLEERLQKLEVMNEMLLNLLVEKGEDDRPQLKKALQSLLNSENRLLEGESSLASQLEEQQLLIENLTKENEKLKERIDKTEEAAQKFSEKVEQDETELSRILESEKQINHLAENLRARQQAEAEWEKQGLMKRITGNRSEFVTRRIEEILGTKQ</sequence>
<reference evidence="2 3" key="1">
    <citation type="submission" date="2024-09" db="EMBL/GenBank/DDBJ databases">
        <authorList>
            <person name="Sun Q."/>
            <person name="Mori K."/>
        </authorList>
    </citation>
    <scope>NUCLEOTIDE SEQUENCE [LARGE SCALE GENOMIC DNA]</scope>
    <source>
        <strain evidence="2 3">CGMCC 1.9126</strain>
    </source>
</reference>
<evidence type="ECO:0000256" key="1">
    <source>
        <dbReference type="SAM" id="Coils"/>
    </source>
</evidence>
<comment type="caution">
    <text evidence="2">The sequence shown here is derived from an EMBL/GenBank/DDBJ whole genome shotgun (WGS) entry which is preliminary data.</text>
</comment>
<evidence type="ECO:0000313" key="3">
    <source>
        <dbReference type="Proteomes" id="UP001589738"/>
    </source>
</evidence>
<keyword evidence="3" id="KW-1185">Reference proteome</keyword>
<evidence type="ECO:0000313" key="2">
    <source>
        <dbReference type="EMBL" id="MFC0476770.1"/>
    </source>
</evidence>
<gene>
    <name evidence="2" type="ORF">ACFFHF_16330</name>
</gene>
<name>A0ABV6KV47_9BACI</name>
<dbReference type="EMBL" id="JBHLUU010000111">
    <property type="protein sequence ID" value="MFC0476770.1"/>
    <property type="molecule type" value="Genomic_DNA"/>
</dbReference>
<dbReference type="Proteomes" id="UP001589738">
    <property type="component" value="Unassembled WGS sequence"/>
</dbReference>
<proteinExistence type="predicted"/>
<keyword evidence="1" id="KW-0175">Coiled coil</keyword>